<dbReference type="PANTHER" id="PTHR40038:SF1">
    <property type="entry name" value="MEMBRANE-ASSOCIATED PROTEIN TCAA"/>
    <property type="match status" value="1"/>
</dbReference>
<dbReference type="SMART" id="SM00327">
    <property type="entry name" value="VWA"/>
    <property type="match status" value="1"/>
</dbReference>
<feature type="region of interest" description="Disordered" evidence="1">
    <location>
        <begin position="80"/>
        <end position="109"/>
    </location>
</feature>
<keyword evidence="2" id="KW-0812">Transmembrane</keyword>
<dbReference type="InterPro" id="IPR025582">
    <property type="entry name" value="YARHG_dom"/>
</dbReference>
<evidence type="ECO:0000259" key="3">
    <source>
        <dbReference type="PROSITE" id="PS50234"/>
    </source>
</evidence>
<dbReference type="OrthoDB" id="3252967at2"/>
<keyword evidence="2" id="KW-0472">Membrane</keyword>
<dbReference type="EMBL" id="PPTP01000002">
    <property type="protein sequence ID" value="RDB56768.1"/>
    <property type="molecule type" value="Genomic_DNA"/>
</dbReference>
<dbReference type="Pfam" id="PF00092">
    <property type="entry name" value="VWA"/>
    <property type="match status" value="1"/>
</dbReference>
<evidence type="ECO:0000313" key="5">
    <source>
        <dbReference type="Proteomes" id="UP000253792"/>
    </source>
</evidence>
<protein>
    <recommendedName>
        <fullName evidence="3">VWFA domain-containing protein</fullName>
    </recommendedName>
</protein>
<organism evidence="4 5">
    <name type="scientific">Senegalimassilia anaerobia</name>
    <dbReference type="NCBI Taxonomy" id="1473216"/>
    <lineage>
        <taxon>Bacteria</taxon>
        <taxon>Bacillati</taxon>
        <taxon>Actinomycetota</taxon>
        <taxon>Coriobacteriia</taxon>
        <taxon>Coriobacteriales</taxon>
        <taxon>Coriobacteriaceae</taxon>
        <taxon>Senegalimassilia</taxon>
    </lineage>
</organism>
<name>A0A369LFI0_9ACTN</name>
<gene>
    <name evidence="4" type="ORF">C1880_03115</name>
</gene>
<dbReference type="Gene3D" id="1.20.58.1690">
    <property type="match status" value="1"/>
</dbReference>
<reference evidence="4 5" key="1">
    <citation type="journal article" date="2018" name="Elife">
        <title>Discovery and characterization of a prevalent human gut bacterial enzyme sufficient for the inactivation of a family of plant toxins.</title>
        <authorList>
            <person name="Koppel N."/>
            <person name="Bisanz J.E."/>
            <person name="Pandelia M.E."/>
            <person name="Turnbaugh P.J."/>
            <person name="Balskus E.P."/>
        </authorList>
    </citation>
    <scope>NUCLEOTIDE SEQUENCE [LARGE SCALE GENOMIC DNA]</scope>
    <source>
        <strain evidence="5">anaerobia AP69FAA</strain>
    </source>
</reference>
<evidence type="ECO:0000313" key="4">
    <source>
        <dbReference type="EMBL" id="RDB56768.1"/>
    </source>
</evidence>
<feature type="compositionally biased region" description="Low complexity" evidence="1">
    <location>
        <begin position="80"/>
        <end position="105"/>
    </location>
</feature>
<sequence length="505" mass="53887">MFCPHCGASVKDGDAFCSSCGKALSSASGGNASASGGAATGKASSKKSIGDIPTIWVVVAIVAIAAALYFLWPGDDASDADSGAVQTPTTVQQPTTSSQPATASSEPKSPLTMFVSQVDNSAYPQVTLYTKIADQAGSTPSGLDASQFTVTETDSSGSQYAATVEQVVPLAVGDAMNINLVVDQSGSMRARSKMDSAKKAASSFVDEMVKTQGNVAEITSFNDYVYNRQPFTSSAALLNSAIDAVSPTGETALYDALYWALQRTNLKSGSRVVIAFTDGEENSSNCSLNDVITLSQQTGIPVYIVGVGGDVNRSSLQSLASSCNGAYYDAASDDLAQALRQIYQSIYDDQRSMCRVVFTSTCPGSTSATRAVLLSCSDSGPFAGQISHTYVPVTSISSYDTSVSSQDYVLPGSASKYYSRSELEKMSLWELYLARNEIFARHGRGFKNQDLTDYFATKRWYTQTYTPEEFDAISSSQLNDYELKNVQTMYEIEQSRNSPYLETAE</sequence>
<dbReference type="SUPFAM" id="SSF53300">
    <property type="entry name" value="vWA-like"/>
    <property type="match status" value="1"/>
</dbReference>
<proteinExistence type="predicted"/>
<dbReference type="Gene3D" id="3.40.50.410">
    <property type="entry name" value="von Willebrand factor, type A domain"/>
    <property type="match status" value="1"/>
</dbReference>
<dbReference type="STRING" id="1034345.GCA_000236865_01070"/>
<dbReference type="Pfam" id="PF13308">
    <property type="entry name" value="YARHG"/>
    <property type="match status" value="1"/>
</dbReference>
<evidence type="ECO:0000256" key="1">
    <source>
        <dbReference type="SAM" id="MobiDB-lite"/>
    </source>
</evidence>
<keyword evidence="5" id="KW-1185">Reference proteome</keyword>
<dbReference type="InterPro" id="IPR026870">
    <property type="entry name" value="Zinc_ribbon_dom"/>
</dbReference>
<dbReference type="RefSeq" id="WP_114620248.1">
    <property type="nucleotide sequence ID" value="NZ_PPTP01000002.1"/>
</dbReference>
<dbReference type="PANTHER" id="PTHR40038">
    <property type="entry name" value="MEMBRANE-ASSOCIATED PROTEIN TCAA"/>
    <property type="match status" value="1"/>
</dbReference>
<evidence type="ECO:0000256" key="2">
    <source>
        <dbReference type="SAM" id="Phobius"/>
    </source>
</evidence>
<accession>A0A369LFI0</accession>
<dbReference type="AlphaFoldDB" id="A0A369LFI0"/>
<feature type="transmembrane region" description="Helical" evidence="2">
    <location>
        <begin position="52"/>
        <end position="72"/>
    </location>
</feature>
<dbReference type="PROSITE" id="PS50234">
    <property type="entry name" value="VWFA"/>
    <property type="match status" value="1"/>
</dbReference>
<dbReference type="Pfam" id="PF13240">
    <property type="entry name" value="Zn_Ribbon_1"/>
    <property type="match status" value="1"/>
</dbReference>
<feature type="domain" description="VWFA" evidence="3">
    <location>
        <begin position="177"/>
        <end position="346"/>
    </location>
</feature>
<dbReference type="SMART" id="SM01324">
    <property type="entry name" value="YARHG"/>
    <property type="match status" value="1"/>
</dbReference>
<keyword evidence="2" id="KW-1133">Transmembrane helix</keyword>
<dbReference type="Proteomes" id="UP000253792">
    <property type="component" value="Unassembled WGS sequence"/>
</dbReference>
<dbReference type="InterPro" id="IPR038434">
    <property type="entry name" value="YARHG_sf"/>
</dbReference>
<dbReference type="InterPro" id="IPR002035">
    <property type="entry name" value="VWF_A"/>
</dbReference>
<comment type="caution">
    <text evidence="4">The sequence shown here is derived from an EMBL/GenBank/DDBJ whole genome shotgun (WGS) entry which is preliminary data.</text>
</comment>
<dbReference type="CDD" id="cd00198">
    <property type="entry name" value="vWFA"/>
    <property type="match status" value="1"/>
</dbReference>
<dbReference type="InterPro" id="IPR036465">
    <property type="entry name" value="vWFA_dom_sf"/>
</dbReference>